<evidence type="ECO:0000256" key="3">
    <source>
        <dbReference type="ARBA" id="ARBA00022475"/>
    </source>
</evidence>
<evidence type="ECO:0000256" key="8">
    <source>
        <dbReference type="SAM" id="Phobius"/>
    </source>
</evidence>
<keyword evidence="7" id="KW-0813">Transport</keyword>
<keyword evidence="3" id="KW-1003">Cell membrane</keyword>
<evidence type="ECO:0000256" key="7">
    <source>
        <dbReference type="RuleBase" id="RU003879"/>
    </source>
</evidence>
<evidence type="ECO:0000313" key="9">
    <source>
        <dbReference type="EMBL" id="MBB6543163.1"/>
    </source>
</evidence>
<reference evidence="9 10" key="1">
    <citation type="submission" date="2020-08" db="EMBL/GenBank/DDBJ databases">
        <title>Genomic Encyclopedia of Type Strains, Phase IV (KMG-IV): sequencing the most valuable type-strain genomes for metagenomic binning, comparative biology and taxonomic classification.</title>
        <authorList>
            <person name="Goeker M."/>
        </authorList>
    </citation>
    <scope>NUCLEOTIDE SEQUENCE [LARGE SCALE GENOMIC DNA]</scope>
    <source>
        <strain evidence="9 10">DSM 26287</strain>
    </source>
</reference>
<accession>A0A7X0TTH7</accession>
<evidence type="ECO:0000256" key="5">
    <source>
        <dbReference type="ARBA" id="ARBA00022989"/>
    </source>
</evidence>
<sequence length="131" mass="14513">MSRKRKAIENNDADVDMTPMLDIVFILLIFFIVTTSFVKEEGLLINKPKPNKNPSAATPMVLVKITESGIVSLNNKIVDIERLPARIESFLAENATTSAVVIADYKTNHKDVVSVIDKINEFPQLTVSIGK</sequence>
<keyword evidence="10" id="KW-1185">Reference proteome</keyword>
<protein>
    <submittedName>
        <fullName evidence="9">Biopolymer transport protein ExbD</fullName>
    </submittedName>
</protein>
<dbReference type="AlphaFoldDB" id="A0A7X0TTH7"/>
<evidence type="ECO:0000256" key="6">
    <source>
        <dbReference type="ARBA" id="ARBA00023136"/>
    </source>
</evidence>
<evidence type="ECO:0000256" key="2">
    <source>
        <dbReference type="ARBA" id="ARBA00005811"/>
    </source>
</evidence>
<evidence type="ECO:0000256" key="4">
    <source>
        <dbReference type="ARBA" id="ARBA00022692"/>
    </source>
</evidence>
<dbReference type="Pfam" id="PF02472">
    <property type="entry name" value="ExbD"/>
    <property type="match status" value="1"/>
</dbReference>
<dbReference type="PANTHER" id="PTHR30558:SF13">
    <property type="entry name" value="BIOPOLYMER TRANSPORT PROTEIN EXBD2"/>
    <property type="match status" value="1"/>
</dbReference>
<dbReference type="RefSeq" id="WP_184423961.1">
    <property type="nucleotide sequence ID" value="NZ_AP027362.1"/>
</dbReference>
<dbReference type="PANTHER" id="PTHR30558">
    <property type="entry name" value="EXBD MEMBRANE COMPONENT OF PMF-DRIVEN MACROMOLECULE IMPORT SYSTEM"/>
    <property type="match status" value="1"/>
</dbReference>
<feature type="transmembrane region" description="Helical" evidence="8">
    <location>
        <begin position="20"/>
        <end position="38"/>
    </location>
</feature>
<gene>
    <name evidence="9" type="ORF">HNQ55_001670</name>
</gene>
<comment type="subcellular location">
    <subcellularLocation>
        <location evidence="1">Cell membrane</location>
        <topology evidence="1">Single-pass membrane protein</topology>
    </subcellularLocation>
    <subcellularLocation>
        <location evidence="7">Cell membrane</location>
        <topology evidence="7">Single-pass type II membrane protein</topology>
    </subcellularLocation>
</comment>
<proteinExistence type="inferred from homology"/>
<keyword evidence="4 7" id="KW-0812">Transmembrane</keyword>
<keyword evidence="7" id="KW-0653">Protein transport</keyword>
<dbReference type="GO" id="GO:0005886">
    <property type="term" value="C:plasma membrane"/>
    <property type="evidence" value="ECO:0007669"/>
    <property type="project" value="UniProtKB-SubCell"/>
</dbReference>
<comment type="caution">
    <text evidence="9">The sequence shown here is derived from an EMBL/GenBank/DDBJ whole genome shotgun (WGS) entry which is preliminary data.</text>
</comment>
<organism evidence="9 10">
    <name type="scientific">Thalassotalea piscium</name>
    <dbReference type="NCBI Taxonomy" id="1230533"/>
    <lineage>
        <taxon>Bacteria</taxon>
        <taxon>Pseudomonadati</taxon>
        <taxon>Pseudomonadota</taxon>
        <taxon>Gammaproteobacteria</taxon>
        <taxon>Alteromonadales</taxon>
        <taxon>Colwelliaceae</taxon>
        <taxon>Thalassotalea</taxon>
    </lineage>
</organism>
<dbReference type="Proteomes" id="UP000537141">
    <property type="component" value="Unassembled WGS sequence"/>
</dbReference>
<keyword evidence="5 8" id="KW-1133">Transmembrane helix</keyword>
<comment type="similarity">
    <text evidence="2 7">Belongs to the ExbD/TolR family.</text>
</comment>
<dbReference type="EMBL" id="JACHHU010000011">
    <property type="protein sequence ID" value="MBB6543163.1"/>
    <property type="molecule type" value="Genomic_DNA"/>
</dbReference>
<name>A0A7X0TTH7_9GAMM</name>
<dbReference type="InterPro" id="IPR003400">
    <property type="entry name" value="ExbD"/>
</dbReference>
<dbReference type="GO" id="GO:0015031">
    <property type="term" value="P:protein transport"/>
    <property type="evidence" value="ECO:0007669"/>
    <property type="project" value="UniProtKB-KW"/>
</dbReference>
<evidence type="ECO:0000256" key="1">
    <source>
        <dbReference type="ARBA" id="ARBA00004162"/>
    </source>
</evidence>
<keyword evidence="6 8" id="KW-0472">Membrane</keyword>
<dbReference type="Gene3D" id="3.30.420.270">
    <property type="match status" value="1"/>
</dbReference>
<dbReference type="GO" id="GO:0022857">
    <property type="term" value="F:transmembrane transporter activity"/>
    <property type="evidence" value="ECO:0007669"/>
    <property type="project" value="InterPro"/>
</dbReference>
<evidence type="ECO:0000313" key="10">
    <source>
        <dbReference type="Proteomes" id="UP000537141"/>
    </source>
</evidence>